<sequence>MNNLENTITNETIATSTNGANRYNLKKIDTEIIKNQVLMKNTFYAFKKAGNCLICLPLSEIGVIFVVSIIISAIFSSFLPDIISIIIFIALFIYGTIFIRNKNRREAYERYLENQMIAIYKNDLATLNLVPENVDYQTIKMIEVSGENYDIAKYNLIRAAFYLGADGIINITHSATAYATSNVKGSISTDSLSKVTGNINTDTKITTNVYMQGMAIKLI</sequence>
<evidence type="ECO:0000313" key="3">
    <source>
        <dbReference type="Proteomes" id="UP001170364"/>
    </source>
</evidence>
<dbReference type="AlphaFoldDB" id="A0AAW7Q929"/>
<feature type="transmembrane region" description="Helical" evidence="1">
    <location>
        <begin position="82"/>
        <end position="100"/>
    </location>
</feature>
<proteinExistence type="predicted"/>
<reference evidence="2" key="1">
    <citation type="journal article" date="2023" name="Microorganisms">
        <title>Genomic Characterization of Arcobacter butzleri Strains Isolated from Various Sources in Lithuania.</title>
        <authorList>
            <person name="Uljanovas D."/>
            <person name="Golz G."/>
            <person name="Fleischmann S."/>
            <person name="Kudirkiene E."/>
            <person name="Kasetiene N."/>
            <person name="Grineviciene A."/>
            <person name="Tamuleviciene E."/>
            <person name="Aksomaitiene J."/>
            <person name="Alter T."/>
            <person name="Malakauskas M."/>
        </authorList>
    </citation>
    <scope>NUCLEOTIDE SEQUENCE</scope>
    <source>
        <strain evidence="2">S41</strain>
    </source>
</reference>
<dbReference type="Proteomes" id="UP001170364">
    <property type="component" value="Unassembled WGS sequence"/>
</dbReference>
<feature type="transmembrane region" description="Helical" evidence="1">
    <location>
        <begin position="49"/>
        <end position="76"/>
    </location>
</feature>
<keyword evidence="1" id="KW-1133">Transmembrane helix</keyword>
<keyword evidence="1" id="KW-0812">Transmembrane</keyword>
<evidence type="ECO:0000313" key="2">
    <source>
        <dbReference type="EMBL" id="MDN5122888.1"/>
    </source>
</evidence>
<gene>
    <name evidence="2" type="ORF">PJV93_03100</name>
</gene>
<evidence type="ECO:0000256" key="1">
    <source>
        <dbReference type="SAM" id="Phobius"/>
    </source>
</evidence>
<reference evidence="2" key="2">
    <citation type="submission" date="2023-01" db="EMBL/GenBank/DDBJ databases">
        <authorList>
            <person name="Uljanovas D."/>
        </authorList>
    </citation>
    <scope>NUCLEOTIDE SEQUENCE</scope>
    <source>
        <strain evidence="2">S41</strain>
    </source>
</reference>
<protein>
    <submittedName>
        <fullName evidence="2">Uncharacterized protein</fullName>
    </submittedName>
</protein>
<keyword evidence="1" id="KW-0472">Membrane</keyword>
<dbReference type="RefSeq" id="WP_301369880.1">
    <property type="nucleotide sequence ID" value="NZ_JAQJJF010000011.1"/>
</dbReference>
<organism evidence="2 3">
    <name type="scientific">Aliarcobacter butzleri</name>
    <dbReference type="NCBI Taxonomy" id="28197"/>
    <lineage>
        <taxon>Bacteria</taxon>
        <taxon>Pseudomonadati</taxon>
        <taxon>Campylobacterota</taxon>
        <taxon>Epsilonproteobacteria</taxon>
        <taxon>Campylobacterales</taxon>
        <taxon>Arcobacteraceae</taxon>
        <taxon>Aliarcobacter</taxon>
    </lineage>
</organism>
<name>A0AAW7Q929_9BACT</name>
<accession>A0AAW7Q929</accession>
<comment type="caution">
    <text evidence="2">The sequence shown here is derived from an EMBL/GenBank/DDBJ whole genome shotgun (WGS) entry which is preliminary data.</text>
</comment>
<dbReference type="EMBL" id="JAQJJG010000003">
    <property type="protein sequence ID" value="MDN5122888.1"/>
    <property type="molecule type" value="Genomic_DNA"/>
</dbReference>